<gene>
    <name evidence="3" type="ORF">NE237_033244</name>
</gene>
<sequence length="471" mass="49841">MAISPALLLLIVSCSFAVNVSGYNFSLAEATVAELQQALKQNTLTSRQLVEYYLSQILEINPRIRGIIEVNPDVLTLADKADMERLSGPTNASSGLHGIPILLKDNIATMDKLNTTAGSFALLGSVVPRDAGVVTKLRAAGAIIMGKAALSELAHYRSFTAPSGWSGRGGQALNPYVMSEDPCGSGTGSATSVASNMVAVTLGTETDGSIICPSSVNSVVGIKPTLGLTSRAGVVPISLRQDTVGPICHTVLDAAYVLDAIVGYDPNDNATIAASKFIPPGGYIQFLNANELQGKRLGIVRDQFFVFPNGSYKAQAFENHFQTLSKNGAILVDNLALANINMIYSNESETIALLTASPIRTLAGGISFNLNYSTLVAVVANMQNLIENGIVKLMTQNNLDALITPDATVTVVLAIGGFQGISVPAGYEPRLIEIAYAFEQATKIRKPPTFLVSSNLFSLRFSLICILELII</sequence>
<evidence type="ECO:0000256" key="1">
    <source>
        <dbReference type="SAM" id="SignalP"/>
    </source>
</evidence>
<dbReference type="Gene3D" id="3.90.1300.10">
    <property type="entry name" value="Amidase signature (AS) domain"/>
    <property type="match status" value="1"/>
</dbReference>
<reference evidence="3" key="1">
    <citation type="journal article" date="2023" name="Plant J.">
        <title>The genome of the king protea, Protea cynaroides.</title>
        <authorList>
            <person name="Chang J."/>
            <person name="Duong T.A."/>
            <person name="Schoeman C."/>
            <person name="Ma X."/>
            <person name="Roodt D."/>
            <person name="Barker N."/>
            <person name="Li Z."/>
            <person name="Van de Peer Y."/>
            <person name="Mizrachi E."/>
        </authorList>
    </citation>
    <scope>NUCLEOTIDE SEQUENCE</scope>
    <source>
        <tissue evidence="3">Young leaves</tissue>
    </source>
</reference>
<organism evidence="3 4">
    <name type="scientific">Protea cynaroides</name>
    <dbReference type="NCBI Taxonomy" id="273540"/>
    <lineage>
        <taxon>Eukaryota</taxon>
        <taxon>Viridiplantae</taxon>
        <taxon>Streptophyta</taxon>
        <taxon>Embryophyta</taxon>
        <taxon>Tracheophyta</taxon>
        <taxon>Spermatophyta</taxon>
        <taxon>Magnoliopsida</taxon>
        <taxon>Proteales</taxon>
        <taxon>Proteaceae</taxon>
        <taxon>Protea</taxon>
    </lineage>
</organism>
<keyword evidence="1" id="KW-0732">Signal</keyword>
<comment type="caution">
    <text evidence="3">The sequence shown here is derived from an EMBL/GenBank/DDBJ whole genome shotgun (WGS) entry which is preliminary data.</text>
</comment>
<keyword evidence="4" id="KW-1185">Reference proteome</keyword>
<protein>
    <recommendedName>
        <fullName evidence="2">Amidase domain-containing protein</fullName>
    </recommendedName>
</protein>
<evidence type="ECO:0000259" key="2">
    <source>
        <dbReference type="Pfam" id="PF01425"/>
    </source>
</evidence>
<dbReference type="AlphaFoldDB" id="A0A9Q0R4F8"/>
<feature type="signal peptide" evidence="1">
    <location>
        <begin position="1"/>
        <end position="22"/>
    </location>
</feature>
<dbReference type="InterPro" id="IPR023631">
    <property type="entry name" value="Amidase_dom"/>
</dbReference>
<dbReference type="PANTHER" id="PTHR42678:SF34">
    <property type="entry name" value="OS04G0183300 PROTEIN"/>
    <property type="match status" value="1"/>
</dbReference>
<dbReference type="EMBL" id="JAMYWD010000001">
    <property type="protein sequence ID" value="KAJ4982407.1"/>
    <property type="molecule type" value="Genomic_DNA"/>
</dbReference>
<dbReference type="Proteomes" id="UP001141806">
    <property type="component" value="Unassembled WGS sequence"/>
</dbReference>
<feature type="domain" description="Amidase" evidence="2">
    <location>
        <begin position="49"/>
        <end position="359"/>
    </location>
</feature>
<dbReference type="Pfam" id="PF01425">
    <property type="entry name" value="Amidase"/>
    <property type="match status" value="1"/>
</dbReference>
<evidence type="ECO:0000313" key="3">
    <source>
        <dbReference type="EMBL" id="KAJ4982407.1"/>
    </source>
</evidence>
<proteinExistence type="predicted"/>
<dbReference type="SUPFAM" id="SSF75304">
    <property type="entry name" value="Amidase signature (AS) enzymes"/>
    <property type="match status" value="1"/>
</dbReference>
<dbReference type="OrthoDB" id="566138at2759"/>
<dbReference type="InterPro" id="IPR036928">
    <property type="entry name" value="AS_sf"/>
</dbReference>
<name>A0A9Q0R4F8_9MAGN</name>
<feature type="chain" id="PRO_5040402072" description="Amidase domain-containing protein" evidence="1">
    <location>
        <begin position="23"/>
        <end position="471"/>
    </location>
</feature>
<accession>A0A9Q0R4F8</accession>
<dbReference type="PANTHER" id="PTHR42678">
    <property type="entry name" value="AMIDASE"/>
    <property type="match status" value="1"/>
</dbReference>
<evidence type="ECO:0000313" key="4">
    <source>
        <dbReference type="Proteomes" id="UP001141806"/>
    </source>
</evidence>